<dbReference type="STRING" id="416591.Tlet_1244"/>
<organism evidence="3 4">
    <name type="scientific">Pseudothermotoga lettingae (strain ATCC BAA-301 / DSM 14385 / NBRC 107922 / TMO)</name>
    <name type="common">Thermotoga lettingae</name>
    <dbReference type="NCBI Taxonomy" id="416591"/>
    <lineage>
        <taxon>Bacteria</taxon>
        <taxon>Thermotogati</taxon>
        <taxon>Thermotogota</taxon>
        <taxon>Thermotogae</taxon>
        <taxon>Thermotogales</taxon>
        <taxon>Thermotogaceae</taxon>
        <taxon>Pseudothermotoga</taxon>
    </lineage>
</organism>
<feature type="domain" description="Fe/B12 periplasmic-binding" evidence="2">
    <location>
        <begin position="2"/>
        <end position="248"/>
    </location>
</feature>
<dbReference type="InterPro" id="IPR050902">
    <property type="entry name" value="ABC_Transporter_SBP"/>
</dbReference>
<keyword evidence="4" id="KW-1185">Reference proteome</keyword>
<dbReference type="AlphaFoldDB" id="A8F6L9"/>
<dbReference type="PANTHER" id="PTHR30535:SF34">
    <property type="entry name" value="MOLYBDATE-BINDING PROTEIN MOLA"/>
    <property type="match status" value="1"/>
</dbReference>
<proteinExistence type="predicted"/>
<evidence type="ECO:0000259" key="2">
    <source>
        <dbReference type="PROSITE" id="PS50983"/>
    </source>
</evidence>
<dbReference type="eggNOG" id="COG0614">
    <property type="taxonomic scope" value="Bacteria"/>
</dbReference>
<dbReference type="InterPro" id="IPR054828">
    <property type="entry name" value="Vit_B12_bind_prot"/>
</dbReference>
<keyword evidence="1" id="KW-0732">Signal</keyword>
<dbReference type="RefSeq" id="WP_012003279.1">
    <property type="nucleotide sequence ID" value="NC_009828.1"/>
</dbReference>
<protein>
    <submittedName>
        <fullName evidence="3">Periplasmic binding protein</fullName>
    </submittedName>
</protein>
<dbReference type="Gene3D" id="3.40.50.1980">
    <property type="entry name" value="Nitrogenase molybdenum iron protein domain"/>
    <property type="match status" value="2"/>
</dbReference>
<dbReference type="SUPFAM" id="SSF53807">
    <property type="entry name" value="Helical backbone' metal receptor"/>
    <property type="match status" value="1"/>
</dbReference>
<name>A8F6L9_PSELT</name>
<gene>
    <name evidence="3" type="ordered locus">Tlet_1244</name>
</gene>
<evidence type="ECO:0000313" key="4">
    <source>
        <dbReference type="Proteomes" id="UP000002016"/>
    </source>
</evidence>
<dbReference type="Pfam" id="PF01497">
    <property type="entry name" value="Peripla_BP_2"/>
    <property type="match status" value="1"/>
</dbReference>
<dbReference type="PROSITE" id="PS50983">
    <property type="entry name" value="FE_B12_PBP"/>
    <property type="match status" value="1"/>
</dbReference>
<dbReference type="NCBIfam" id="NF038402">
    <property type="entry name" value="TroA_like"/>
    <property type="match status" value="1"/>
</dbReference>
<accession>A8F6L9</accession>
<evidence type="ECO:0000313" key="3">
    <source>
        <dbReference type="EMBL" id="ABV33803.1"/>
    </source>
</evidence>
<dbReference type="Proteomes" id="UP000002016">
    <property type="component" value="Chromosome"/>
</dbReference>
<dbReference type="OrthoDB" id="9816357at2"/>
<reference evidence="3 4" key="1">
    <citation type="submission" date="2007-08" db="EMBL/GenBank/DDBJ databases">
        <title>Complete sequence of Thermotoga lettingae TMO.</title>
        <authorList>
            <consortium name="US DOE Joint Genome Institute"/>
            <person name="Copeland A."/>
            <person name="Lucas S."/>
            <person name="Lapidus A."/>
            <person name="Barry K."/>
            <person name="Glavina del Rio T."/>
            <person name="Dalin E."/>
            <person name="Tice H."/>
            <person name="Pitluck S."/>
            <person name="Foster B."/>
            <person name="Bruce D."/>
            <person name="Schmutz J."/>
            <person name="Larimer F."/>
            <person name="Land M."/>
            <person name="Hauser L."/>
            <person name="Kyrpides N."/>
            <person name="Mikhailova N."/>
            <person name="Nelson K."/>
            <person name="Gogarten J.P."/>
            <person name="Noll K."/>
            <person name="Richardson P."/>
        </authorList>
    </citation>
    <scope>NUCLEOTIDE SEQUENCE [LARGE SCALE GENOMIC DNA]</scope>
    <source>
        <strain evidence="4">ATCC BAA-301 / DSM 14385 / NBRC 107922 / TMO</strain>
    </source>
</reference>
<evidence type="ECO:0000256" key="1">
    <source>
        <dbReference type="ARBA" id="ARBA00022729"/>
    </source>
</evidence>
<dbReference type="HOGENOM" id="CLU_038034_2_8_0"/>
<dbReference type="KEGG" id="tle:Tlet_1244"/>
<dbReference type="EMBL" id="CP000812">
    <property type="protein sequence ID" value="ABV33803.1"/>
    <property type="molecule type" value="Genomic_DNA"/>
</dbReference>
<sequence>MRIVSMVSGFTEALFEIGAGDQVVGVSKYCSRYVKDLKAEVVGDYIFVDKRKLRNLNPDLILLTSGIQERLSEELKKEGFPVFVLPLPRSINGIWENIISLGGLTGKLKEAKEMVYHHQEKLWHLGSLRKKQHQSVYVELWLGKHVRTIGGLTFIDDIIYFSGGKNIFSSRCESYIEPDLEVVEIIKPEFGIFFHEPDFPVDVEELLKTRNWNWFKKVIKMNIERGKNIIHDGPSVIETIAWLSNQLC</sequence>
<reference evidence="3 4" key="2">
    <citation type="journal article" date="2009" name="Proc. Natl. Acad. Sci. U.S.A.">
        <title>On the chimeric nature, thermophilic origin, and phylogenetic placement of the Thermotogales.</title>
        <authorList>
            <person name="Zhaxybayeva O."/>
            <person name="Swithers K.S."/>
            <person name="Lapierre P."/>
            <person name="Fournier G.P."/>
            <person name="Bickhart D.M."/>
            <person name="DeBoy R.T."/>
            <person name="Nelson K.E."/>
            <person name="Nesbo C.L."/>
            <person name="Doolittle W.F."/>
            <person name="Gogarten J.P."/>
            <person name="Noll K.M."/>
        </authorList>
    </citation>
    <scope>NUCLEOTIDE SEQUENCE [LARGE SCALE GENOMIC DNA]</scope>
    <source>
        <strain evidence="4">ATCC BAA-301 / DSM 14385 / NBRC 107922 / TMO</strain>
    </source>
</reference>
<dbReference type="PANTHER" id="PTHR30535">
    <property type="entry name" value="VITAMIN B12-BINDING PROTEIN"/>
    <property type="match status" value="1"/>
</dbReference>
<dbReference type="InterPro" id="IPR002491">
    <property type="entry name" value="ABC_transptr_periplasmic_BD"/>
</dbReference>